<comment type="catalytic activity">
    <reaction evidence="11">
        <text>L-leucine + 2-oxoglutarate = 4-methyl-2-oxopentanoate + L-glutamate</text>
        <dbReference type="Rhea" id="RHEA:18321"/>
        <dbReference type="ChEBI" id="CHEBI:16810"/>
        <dbReference type="ChEBI" id="CHEBI:17865"/>
        <dbReference type="ChEBI" id="CHEBI:29985"/>
        <dbReference type="ChEBI" id="CHEBI:57427"/>
        <dbReference type="EC" id="2.6.1.42"/>
    </reaction>
</comment>
<dbReference type="EMBL" id="FZQA01000001">
    <property type="protein sequence ID" value="SNT67693.1"/>
    <property type="molecule type" value="Genomic_DNA"/>
</dbReference>
<dbReference type="InterPro" id="IPR050571">
    <property type="entry name" value="Class-IV_PLP-Dep_Aminotrnsfr"/>
</dbReference>
<comment type="catalytic activity">
    <reaction evidence="10">
        <text>L-isoleucine + 2-oxoglutarate = (S)-3-methyl-2-oxopentanoate + L-glutamate</text>
        <dbReference type="Rhea" id="RHEA:24801"/>
        <dbReference type="ChEBI" id="CHEBI:16810"/>
        <dbReference type="ChEBI" id="CHEBI:29985"/>
        <dbReference type="ChEBI" id="CHEBI:35146"/>
        <dbReference type="ChEBI" id="CHEBI:58045"/>
        <dbReference type="EC" id="2.6.1.42"/>
    </reaction>
</comment>
<evidence type="ECO:0000256" key="11">
    <source>
        <dbReference type="ARBA" id="ARBA00049229"/>
    </source>
</evidence>
<dbReference type="Proteomes" id="UP000198346">
    <property type="component" value="Unassembled WGS sequence"/>
</dbReference>
<dbReference type="InterPro" id="IPR043132">
    <property type="entry name" value="BCAT-like_C"/>
</dbReference>
<comment type="pathway">
    <text evidence="2">Amino-acid biosynthesis; L-isoleucine biosynthesis; L-isoleucine from 2-oxobutanoate: step 4/4.</text>
</comment>
<dbReference type="Gene3D" id="3.30.470.10">
    <property type="match status" value="1"/>
</dbReference>
<evidence type="ECO:0000256" key="2">
    <source>
        <dbReference type="ARBA" id="ARBA00004824"/>
    </source>
</evidence>
<evidence type="ECO:0000256" key="7">
    <source>
        <dbReference type="ARBA" id="ARBA00014472"/>
    </source>
</evidence>
<dbReference type="CDD" id="cd00449">
    <property type="entry name" value="PLPDE_IV"/>
    <property type="match status" value="1"/>
</dbReference>
<keyword evidence="12" id="KW-0032">Aminotransferase</keyword>
<sequence length="285" mass="29785">MSVWLNGDWRESAGAIDAADRGFLLGDGAFETIYVSHGLCAFWPEHAARLRCGLATLRIPAPPALDAVPAIIAELSRREGLAERSAAARVTVSRGSGPRGLFPPQTASPTMLVSLSACEAPRGPARLVASERRRFSAAVASRFKAIGGYIDNMLALDAARRAGADDAILLNERGAVACATSANIFVISADGALVTPRIEDGAMPGVVRGLVLAAAPAVGLVAAEKEISLDAVAGGFVFLTNSLIGLRAARLKDAPPPSKGEESFRALRSCYQRRLDESLTRKGPA</sequence>
<accession>A0A239PK42</accession>
<dbReference type="PANTHER" id="PTHR42743">
    <property type="entry name" value="AMINO-ACID AMINOTRANSFERASE"/>
    <property type="match status" value="1"/>
</dbReference>
<evidence type="ECO:0000256" key="9">
    <source>
        <dbReference type="ARBA" id="ARBA00048212"/>
    </source>
</evidence>
<dbReference type="OrthoDB" id="9805628at2"/>
<evidence type="ECO:0000313" key="12">
    <source>
        <dbReference type="EMBL" id="SNT67693.1"/>
    </source>
</evidence>
<dbReference type="SUPFAM" id="SSF56752">
    <property type="entry name" value="D-aminoacid aminotransferase-like PLP-dependent enzymes"/>
    <property type="match status" value="1"/>
</dbReference>
<keyword evidence="8" id="KW-0028">Amino-acid biosynthesis</keyword>
<evidence type="ECO:0000256" key="10">
    <source>
        <dbReference type="ARBA" id="ARBA00048798"/>
    </source>
</evidence>
<dbReference type="Pfam" id="PF01063">
    <property type="entry name" value="Aminotran_4"/>
    <property type="match status" value="1"/>
</dbReference>
<dbReference type="GO" id="GO:0004084">
    <property type="term" value="F:branched-chain-amino-acid transaminase activity"/>
    <property type="evidence" value="ECO:0007669"/>
    <property type="project" value="UniProtKB-EC"/>
</dbReference>
<dbReference type="EC" id="2.6.1.42" evidence="6"/>
<dbReference type="AlphaFoldDB" id="A0A239PK42"/>
<evidence type="ECO:0000256" key="5">
    <source>
        <dbReference type="ARBA" id="ARBA00009320"/>
    </source>
</evidence>
<keyword evidence="8" id="KW-0100">Branched-chain amino acid biosynthesis</keyword>
<evidence type="ECO:0000256" key="8">
    <source>
        <dbReference type="ARBA" id="ARBA00023304"/>
    </source>
</evidence>
<reference evidence="12 13" key="1">
    <citation type="submission" date="2017-07" db="EMBL/GenBank/DDBJ databases">
        <authorList>
            <person name="Sun Z.S."/>
            <person name="Albrecht U."/>
            <person name="Echele G."/>
            <person name="Lee C.C."/>
        </authorList>
    </citation>
    <scope>NUCLEOTIDE SEQUENCE [LARGE SCALE GENOMIC DNA]</scope>
    <source>
        <strain evidence="12 13">CGMCC 1.12710</strain>
    </source>
</reference>
<proteinExistence type="inferred from homology"/>
<evidence type="ECO:0000256" key="1">
    <source>
        <dbReference type="ARBA" id="ARBA00003109"/>
    </source>
</evidence>
<keyword evidence="12" id="KW-0808">Transferase</keyword>
<dbReference type="GO" id="GO:0009082">
    <property type="term" value="P:branched-chain amino acid biosynthetic process"/>
    <property type="evidence" value="ECO:0007669"/>
    <property type="project" value="UniProtKB-KW"/>
</dbReference>
<comment type="function">
    <text evidence="1">Acts on leucine, isoleucine and valine.</text>
</comment>
<evidence type="ECO:0000256" key="6">
    <source>
        <dbReference type="ARBA" id="ARBA00013053"/>
    </source>
</evidence>
<evidence type="ECO:0000256" key="3">
    <source>
        <dbReference type="ARBA" id="ARBA00004931"/>
    </source>
</evidence>
<keyword evidence="13" id="KW-1185">Reference proteome</keyword>
<organism evidence="12 13">
    <name type="scientific">Amphiplicatus metriothermophilus</name>
    <dbReference type="NCBI Taxonomy" id="1519374"/>
    <lineage>
        <taxon>Bacteria</taxon>
        <taxon>Pseudomonadati</taxon>
        <taxon>Pseudomonadota</taxon>
        <taxon>Alphaproteobacteria</taxon>
        <taxon>Parvularculales</taxon>
        <taxon>Parvularculaceae</taxon>
        <taxon>Amphiplicatus</taxon>
    </lineage>
</organism>
<protein>
    <recommendedName>
        <fullName evidence="7">Probable branched-chain-amino-acid aminotransferase</fullName>
        <ecNumber evidence="6">2.6.1.42</ecNumber>
    </recommendedName>
</protein>
<comment type="pathway">
    <text evidence="4">Amino-acid biosynthesis; L-leucine biosynthesis; L-leucine from 3-methyl-2-oxobutanoate: step 4/4.</text>
</comment>
<comment type="similarity">
    <text evidence="5">Belongs to the class-IV pyridoxal-phosphate-dependent aminotransferase family.</text>
</comment>
<dbReference type="InterPro" id="IPR001544">
    <property type="entry name" value="Aminotrans_IV"/>
</dbReference>
<dbReference type="InterPro" id="IPR043131">
    <property type="entry name" value="BCAT-like_N"/>
</dbReference>
<dbReference type="RefSeq" id="WP_159462357.1">
    <property type="nucleotide sequence ID" value="NZ_FZQA01000001.1"/>
</dbReference>
<evidence type="ECO:0000313" key="13">
    <source>
        <dbReference type="Proteomes" id="UP000198346"/>
    </source>
</evidence>
<gene>
    <name evidence="12" type="ORF">SAMN06297382_0185</name>
</gene>
<dbReference type="PANTHER" id="PTHR42743:SF11">
    <property type="entry name" value="AMINODEOXYCHORISMATE LYASE"/>
    <property type="match status" value="1"/>
</dbReference>
<evidence type="ECO:0000256" key="4">
    <source>
        <dbReference type="ARBA" id="ARBA00005072"/>
    </source>
</evidence>
<name>A0A239PK42_9PROT</name>
<dbReference type="Gene3D" id="3.20.10.10">
    <property type="entry name" value="D-amino Acid Aminotransferase, subunit A, domain 2"/>
    <property type="match status" value="1"/>
</dbReference>
<comment type="catalytic activity">
    <reaction evidence="9">
        <text>L-valine + 2-oxoglutarate = 3-methyl-2-oxobutanoate + L-glutamate</text>
        <dbReference type="Rhea" id="RHEA:24813"/>
        <dbReference type="ChEBI" id="CHEBI:11851"/>
        <dbReference type="ChEBI" id="CHEBI:16810"/>
        <dbReference type="ChEBI" id="CHEBI:29985"/>
        <dbReference type="ChEBI" id="CHEBI:57762"/>
        <dbReference type="EC" id="2.6.1.42"/>
    </reaction>
</comment>
<dbReference type="InterPro" id="IPR036038">
    <property type="entry name" value="Aminotransferase-like"/>
</dbReference>
<comment type="pathway">
    <text evidence="3">Amino-acid biosynthesis; L-valine biosynthesis; L-valine from pyruvate: step 4/4.</text>
</comment>